<dbReference type="CDD" id="cd16295">
    <property type="entry name" value="TTHA0252-CPSF-like_MBL-fold"/>
    <property type="match status" value="1"/>
</dbReference>
<sequence>MDIRVKFLGAAKTVTGSKYLLEIDQYKLLIDCGLFQGVKDLRLKNWEPFPVEPSLIDAVVLTHAHLDHSGYLPRLYKEGYQGPIYCTAATEDLLDVLLRDSAKLQEEEAAYAKKKGYSVHKDPKPLYDSKDVELVFPAIQSYEFRQPVKINEAITVTFYNAGHILGAAIVEVLVKGQHQTKKIIFSGDLGRYDDAILYDPEPVSEADILFIESTYGNRKNPLQEPVERLAEIINRTCERKGCLLIPAFAVGRTQAMLYYLKEVLDRQLIPEMNIFMDSPMAITATGLYRKHHIYHRLTDRDFREDESFMTLRKHLHIVRSAADSIALNEIRSNAIILSASGMMNGGRILHHLFHRLPRESDTLLLVGYQAEGTRGKRIMDGEKTVRVFGQPIPVACKVEFFEGLSAHADQDELVRWLEGFQSSPKRTFCVHGEEQCSEEFAALIRQKFSWNVDVPSFMERVDLFQGI</sequence>
<dbReference type="AlphaFoldDB" id="A0AAW9SHL0"/>
<name>A0AAW9SHL0_9BACT</name>
<dbReference type="EC" id="3.-.-.-" evidence="4"/>
<evidence type="ECO:0000259" key="3">
    <source>
        <dbReference type="SMART" id="SM01027"/>
    </source>
</evidence>
<dbReference type="Gene3D" id="3.60.15.10">
    <property type="entry name" value="Ribonuclease Z/Hydroxyacylglutathione hydrolase-like"/>
    <property type="match status" value="1"/>
</dbReference>
<dbReference type="InterPro" id="IPR001279">
    <property type="entry name" value="Metallo-B-lactamas"/>
</dbReference>
<organism evidence="4 5">
    <name type="scientific">Rapidithrix thailandica</name>
    <dbReference type="NCBI Taxonomy" id="413964"/>
    <lineage>
        <taxon>Bacteria</taxon>
        <taxon>Pseudomonadati</taxon>
        <taxon>Bacteroidota</taxon>
        <taxon>Cytophagia</taxon>
        <taxon>Cytophagales</taxon>
        <taxon>Flammeovirgaceae</taxon>
        <taxon>Rapidithrix</taxon>
    </lineage>
</organism>
<dbReference type="SMART" id="SM01027">
    <property type="entry name" value="Beta-Casp"/>
    <property type="match status" value="1"/>
</dbReference>
<keyword evidence="1 4" id="KW-0378">Hydrolase</keyword>
<dbReference type="Gene3D" id="3.40.50.10890">
    <property type="match status" value="1"/>
</dbReference>
<feature type="domain" description="Metallo-beta-lactamase" evidence="2">
    <location>
        <begin position="15"/>
        <end position="233"/>
    </location>
</feature>
<dbReference type="InterPro" id="IPR050698">
    <property type="entry name" value="MBL"/>
</dbReference>
<dbReference type="InterPro" id="IPR011108">
    <property type="entry name" value="RMMBL"/>
</dbReference>
<dbReference type="SUPFAM" id="SSF56281">
    <property type="entry name" value="Metallo-hydrolase/oxidoreductase"/>
    <property type="match status" value="1"/>
</dbReference>
<dbReference type="GO" id="GO:0016787">
    <property type="term" value="F:hydrolase activity"/>
    <property type="evidence" value="ECO:0007669"/>
    <property type="project" value="UniProtKB-KW"/>
</dbReference>
<dbReference type="GO" id="GO:0004521">
    <property type="term" value="F:RNA endonuclease activity"/>
    <property type="evidence" value="ECO:0007669"/>
    <property type="project" value="TreeGrafter"/>
</dbReference>
<evidence type="ECO:0000313" key="4">
    <source>
        <dbReference type="EMBL" id="MEN7550301.1"/>
    </source>
</evidence>
<reference evidence="4 5" key="1">
    <citation type="submission" date="2024-04" db="EMBL/GenBank/DDBJ databases">
        <title>Novel genus in family Flammeovirgaceae.</title>
        <authorList>
            <person name="Nguyen T.H."/>
            <person name="Vuong T.Q."/>
            <person name="Le H."/>
            <person name="Kim S.-G."/>
        </authorList>
    </citation>
    <scope>NUCLEOTIDE SEQUENCE [LARGE SCALE GENOMIC DNA]</scope>
    <source>
        <strain evidence="4 5">JCM 23209</strain>
    </source>
</reference>
<dbReference type="Proteomes" id="UP001403385">
    <property type="component" value="Unassembled WGS sequence"/>
</dbReference>
<dbReference type="Pfam" id="PF16661">
    <property type="entry name" value="Lactamase_B_6"/>
    <property type="match status" value="1"/>
</dbReference>
<evidence type="ECO:0000256" key="1">
    <source>
        <dbReference type="ARBA" id="ARBA00022801"/>
    </source>
</evidence>
<accession>A0AAW9SHL0</accession>
<dbReference type="EMBL" id="JBDKWZ010000013">
    <property type="protein sequence ID" value="MEN7550301.1"/>
    <property type="molecule type" value="Genomic_DNA"/>
</dbReference>
<dbReference type="SMART" id="SM00849">
    <property type="entry name" value="Lactamase_B"/>
    <property type="match status" value="1"/>
</dbReference>
<dbReference type="InterPro" id="IPR022712">
    <property type="entry name" value="Beta_Casp"/>
</dbReference>
<dbReference type="Pfam" id="PF10996">
    <property type="entry name" value="Beta-Casp"/>
    <property type="match status" value="1"/>
</dbReference>
<feature type="domain" description="Beta-Casp" evidence="3">
    <location>
        <begin position="253"/>
        <end position="378"/>
    </location>
</feature>
<comment type="caution">
    <text evidence="4">The sequence shown here is derived from an EMBL/GenBank/DDBJ whole genome shotgun (WGS) entry which is preliminary data.</text>
</comment>
<dbReference type="InterPro" id="IPR036866">
    <property type="entry name" value="RibonucZ/Hydroxyglut_hydro"/>
</dbReference>
<keyword evidence="5" id="KW-1185">Reference proteome</keyword>
<evidence type="ECO:0000259" key="2">
    <source>
        <dbReference type="SMART" id="SM00849"/>
    </source>
</evidence>
<evidence type="ECO:0000313" key="5">
    <source>
        <dbReference type="Proteomes" id="UP001403385"/>
    </source>
</evidence>
<dbReference type="PANTHER" id="PTHR11203:SF37">
    <property type="entry name" value="INTEGRATOR COMPLEX SUBUNIT 11"/>
    <property type="match status" value="1"/>
</dbReference>
<proteinExistence type="predicted"/>
<dbReference type="RefSeq" id="WP_346823083.1">
    <property type="nucleotide sequence ID" value="NZ_JBDKWZ010000013.1"/>
</dbReference>
<gene>
    <name evidence="4" type="ORF">AAG747_20445</name>
</gene>
<protein>
    <submittedName>
        <fullName evidence="4">MBL fold metallo-hydrolase</fullName>
        <ecNumber evidence="4">3.-.-.-</ecNumber>
    </submittedName>
</protein>
<dbReference type="PANTHER" id="PTHR11203">
    <property type="entry name" value="CLEAVAGE AND POLYADENYLATION SPECIFICITY FACTOR FAMILY MEMBER"/>
    <property type="match status" value="1"/>
</dbReference>
<dbReference type="Pfam" id="PF07521">
    <property type="entry name" value="RMMBL"/>
    <property type="match status" value="1"/>
</dbReference>